<dbReference type="Gene3D" id="2.40.40.10">
    <property type="entry name" value="RlpA-like domain"/>
    <property type="match status" value="1"/>
</dbReference>
<dbReference type="InterPro" id="IPR018392">
    <property type="entry name" value="LysM"/>
</dbReference>
<organism evidence="4 5">
    <name type="scientific">Halalkalibacter suaedae</name>
    <dbReference type="NCBI Taxonomy" id="2822140"/>
    <lineage>
        <taxon>Bacteria</taxon>
        <taxon>Bacillati</taxon>
        <taxon>Bacillota</taxon>
        <taxon>Bacilli</taxon>
        <taxon>Bacillales</taxon>
        <taxon>Bacillaceae</taxon>
        <taxon>Halalkalibacter</taxon>
    </lineage>
</organism>
<protein>
    <submittedName>
        <fullName evidence="4">LysM peptidoglycan-binding domain-containing protein</fullName>
    </submittedName>
</protein>
<dbReference type="Gene3D" id="3.10.350.10">
    <property type="entry name" value="LysM domain"/>
    <property type="match status" value="2"/>
</dbReference>
<dbReference type="PANTHER" id="PTHR39160">
    <property type="entry name" value="CELL WALL-BINDING PROTEIN YOCH"/>
    <property type="match status" value="1"/>
</dbReference>
<dbReference type="SUPFAM" id="SSF54106">
    <property type="entry name" value="LysM domain"/>
    <property type="match status" value="2"/>
</dbReference>
<dbReference type="GO" id="GO:0004553">
    <property type="term" value="F:hydrolase activity, hydrolyzing O-glycosyl compounds"/>
    <property type="evidence" value="ECO:0007669"/>
    <property type="project" value="InterPro"/>
</dbReference>
<keyword evidence="1 2" id="KW-0732">Signal</keyword>
<dbReference type="EMBL" id="JAGKSQ010000002">
    <property type="protein sequence ID" value="MBP3950731.1"/>
    <property type="molecule type" value="Genomic_DNA"/>
</dbReference>
<feature type="chain" id="PRO_5037276880" evidence="2">
    <location>
        <begin position="27"/>
        <end position="255"/>
    </location>
</feature>
<evidence type="ECO:0000256" key="1">
    <source>
        <dbReference type="ARBA" id="ARBA00022729"/>
    </source>
</evidence>
<evidence type="ECO:0000259" key="3">
    <source>
        <dbReference type="PROSITE" id="PS51782"/>
    </source>
</evidence>
<dbReference type="PANTHER" id="PTHR39160:SF6">
    <property type="entry name" value="CELL WALL-BINDING PROTEIN YOCH"/>
    <property type="match status" value="1"/>
</dbReference>
<accession>A0A940WR00</accession>
<dbReference type="InterPro" id="IPR010611">
    <property type="entry name" value="3D_dom"/>
</dbReference>
<dbReference type="PROSITE" id="PS51782">
    <property type="entry name" value="LYSM"/>
    <property type="match status" value="2"/>
</dbReference>
<name>A0A940WR00_9BACI</name>
<dbReference type="Proteomes" id="UP000678228">
    <property type="component" value="Unassembled WGS sequence"/>
</dbReference>
<dbReference type="RefSeq" id="WP_210596412.1">
    <property type="nucleotide sequence ID" value="NZ_JAGKSQ010000002.1"/>
</dbReference>
<dbReference type="CDD" id="cd22786">
    <property type="entry name" value="DPBB_YuiC-like"/>
    <property type="match status" value="1"/>
</dbReference>
<evidence type="ECO:0000256" key="2">
    <source>
        <dbReference type="SAM" id="SignalP"/>
    </source>
</evidence>
<dbReference type="GO" id="GO:0019867">
    <property type="term" value="C:outer membrane"/>
    <property type="evidence" value="ECO:0007669"/>
    <property type="project" value="InterPro"/>
</dbReference>
<dbReference type="Pfam" id="PF01476">
    <property type="entry name" value="LysM"/>
    <property type="match status" value="2"/>
</dbReference>
<gene>
    <name evidence="4" type="ORF">J7W16_06255</name>
</gene>
<feature type="signal peptide" evidence="2">
    <location>
        <begin position="1"/>
        <end position="26"/>
    </location>
</feature>
<keyword evidence="5" id="KW-1185">Reference proteome</keyword>
<dbReference type="InterPro" id="IPR051933">
    <property type="entry name" value="Resuscitation_pf_RpfB"/>
</dbReference>
<sequence>MKKKFFSIVTAGVLAGTLSFGISASAEEVIVKKGDTLWSIAYQNDIALEQLKEINHLSGHLIIPGQRLNITNQAKKETSYTIVKGDTLTSIAREHDVTVAELLEWNEINNPHLIVSGATLTIGGTVDPVQSKKTKTVQQQANKNSSSQVENEPKIKTETTNDLTVTATAYTASCDGCSGVTSTGINLLENPNQKVISVDPSVIPLGTKVYVEGYGHAIAGDIGGAIKGNKIDVFIPDRQDALNWGVKEVKVTILK</sequence>
<dbReference type="GO" id="GO:0009254">
    <property type="term" value="P:peptidoglycan turnover"/>
    <property type="evidence" value="ECO:0007669"/>
    <property type="project" value="InterPro"/>
</dbReference>
<comment type="caution">
    <text evidence="4">The sequence shown here is derived from an EMBL/GenBank/DDBJ whole genome shotgun (WGS) entry which is preliminary data.</text>
</comment>
<dbReference type="CDD" id="cd00118">
    <property type="entry name" value="LysM"/>
    <property type="match status" value="2"/>
</dbReference>
<proteinExistence type="predicted"/>
<feature type="domain" description="LysM" evidence="3">
    <location>
        <begin position="27"/>
        <end position="70"/>
    </location>
</feature>
<dbReference type="Pfam" id="PF06725">
    <property type="entry name" value="3D"/>
    <property type="match status" value="1"/>
</dbReference>
<evidence type="ECO:0000313" key="4">
    <source>
        <dbReference type="EMBL" id="MBP3950731.1"/>
    </source>
</evidence>
<evidence type="ECO:0000313" key="5">
    <source>
        <dbReference type="Proteomes" id="UP000678228"/>
    </source>
</evidence>
<dbReference type="InterPro" id="IPR036908">
    <property type="entry name" value="RlpA-like_sf"/>
</dbReference>
<dbReference type="SUPFAM" id="SSF50685">
    <property type="entry name" value="Barwin-like endoglucanases"/>
    <property type="match status" value="1"/>
</dbReference>
<dbReference type="SMART" id="SM00257">
    <property type="entry name" value="LysM"/>
    <property type="match status" value="2"/>
</dbReference>
<dbReference type="AlphaFoldDB" id="A0A940WR00"/>
<feature type="domain" description="LysM" evidence="3">
    <location>
        <begin position="78"/>
        <end position="122"/>
    </location>
</feature>
<reference evidence="4" key="1">
    <citation type="submission" date="2021-03" db="EMBL/GenBank/DDBJ databases">
        <title>Bacillus suaedae sp. nov., isolated from Suaeda aralocaspica.</title>
        <authorList>
            <person name="Lei R.F.R."/>
        </authorList>
    </citation>
    <scope>NUCLEOTIDE SEQUENCE</scope>
    <source>
        <strain evidence="4">YZJH907-2</strain>
    </source>
</reference>
<dbReference type="InterPro" id="IPR036779">
    <property type="entry name" value="LysM_dom_sf"/>
</dbReference>